<dbReference type="InterPro" id="IPR011992">
    <property type="entry name" value="EF-hand-dom_pair"/>
</dbReference>
<dbReference type="PROSITE" id="PS00018">
    <property type="entry name" value="EF_HAND_1"/>
    <property type="match status" value="1"/>
</dbReference>
<keyword evidence="3" id="KW-0106">Calcium</keyword>
<dbReference type="InterPro" id="IPR046349">
    <property type="entry name" value="C1-like_sf"/>
</dbReference>
<sequence length="270" mass="30856">MLLSPEQFSRLSEYASYSNHKLKDMLVEFQPDGKFYPYLQSDEQGNKTMNLEGFRAFLLEYFERRTSLLEEALSTVRAKFADNLSKLEKLTVGADLITLDKIPEEGTAELRVPSTTNGEVRIPLKPLICTLSLLEPDTPENKLEVVFHVYDSDANGFLDKTEIDGIIEQMMNVARHQQWDTIELEPEMKEDGSHSWRLRHFSKPTHCNACCSLLVGWGGKQGLSCSLCKYTVHERCVRSAASNCIRTFSNRQQGEFARSYRQVRQCASIK</sequence>
<name>A0A0N4YAM9_NIPBR</name>
<feature type="domain" description="EF-hand" evidence="5">
    <location>
        <begin position="138"/>
        <end position="173"/>
    </location>
</feature>
<dbReference type="WBParaSite" id="NBR_0001345701-mRNA-1">
    <property type="protein sequence ID" value="NBR_0001345701-mRNA-1"/>
    <property type="gene ID" value="NBR_0001345701"/>
</dbReference>
<dbReference type="PROSITE" id="PS00479">
    <property type="entry name" value="ZF_DAG_PE_1"/>
    <property type="match status" value="1"/>
</dbReference>
<reference evidence="8" key="1">
    <citation type="submission" date="2017-02" db="UniProtKB">
        <authorList>
            <consortium name="WormBaseParasite"/>
        </authorList>
    </citation>
    <scope>IDENTIFICATION</scope>
</reference>
<dbReference type="OMA" id="SCECAPR"/>
<keyword evidence="2" id="KW-0862">Zinc</keyword>
<dbReference type="FunFam" id="3.30.60.20:FF:000089">
    <property type="entry name" value="Diacylglycerol kinase"/>
    <property type="match status" value="1"/>
</dbReference>
<evidence type="ECO:0000256" key="3">
    <source>
        <dbReference type="ARBA" id="ARBA00022837"/>
    </source>
</evidence>
<gene>
    <name evidence="6" type="ORF">NBR_LOCUS13458</name>
</gene>
<dbReference type="PROSITE" id="PS50081">
    <property type="entry name" value="ZF_DAG_PE_2"/>
    <property type="match status" value="1"/>
</dbReference>
<dbReference type="STRING" id="27835.A0A0N4YAM9"/>
<dbReference type="InterPro" id="IPR029477">
    <property type="entry name" value="DAG_kinase_typeI_N"/>
</dbReference>
<dbReference type="EMBL" id="UYSL01021049">
    <property type="protein sequence ID" value="VDL77047.1"/>
    <property type="molecule type" value="Genomic_DNA"/>
</dbReference>
<dbReference type="Gene3D" id="1.10.238.110">
    <property type="entry name" value="Diacylglycerol kinase alpha"/>
    <property type="match status" value="1"/>
</dbReference>
<dbReference type="Pfam" id="PF14513">
    <property type="entry name" value="DAG_kinase_N"/>
    <property type="match status" value="1"/>
</dbReference>
<protein>
    <submittedName>
        <fullName evidence="8">Diacylglycerol kinase alpha (inferred by orthology to a human protein)</fullName>
    </submittedName>
</protein>
<dbReference type="InterPro" id="IPR018247">
    <property type="entry name" value="EF_Hand_1_Ca_BS"/>
</dbReference>
<dbReference type="InterPro" id="IPR002048">
    <property type="entry name" value="EF_hand_dom"/>
</dbReference>
<feature type="domain" description="Phorbol-ester/DAG-type" evidence="4">
    <location>
        <begin position="193"/>
        <end position="244"/>
    </location>
</feature>
<dbReference type="InterPro" id="IPR038199">
    <property type="entry name" value="DGK_typeI_N_sf"/>
</dbReference>
<dbReference type="PROSITE" id="PS50222">
    <property type="entry name" value="EF_HAND_2"/>
    <property type="match status" value="1"/>
</dbReference>
<dbReference type="InterPro" id="IPR002219">
    <property type="entry name" value="PKC_DAG/PE"/>
</dbReference>
<dbReference type="InterPro" id="IPR020454">
    <property type="entry name" value="DAG/PE-bd"/>
</dbReference>
<dbReference type="PRINTS" id="PR00008">
    <property type="entry name" value="DAGPEDOMAIN"/>
</dbReference>
<accession>A0A0N4YAM9</accession>
<dbReference type="SUPFAM" id="SSF47473">
    <property type="entry name" value="EF-hand"/>
    <property type="match status" value="2"/>
</dbReference>
<dbReference type="Gene3D" id="1.10.238.10">
    <property type="entry name" value="EF-hand"/>
    <property type="match status" value="2"/>
</dbReference>
<evidence type="ECO:0000313" key="8">
    <source>
        <dbReference type="WBParaSite" id="NBR_0001345701-mRNA-1"/>
    </source>
</evidence>
<evidence type="ECO:0000256" key="1">
    <source>
        <dbReference type="ARBA" id="ARBA00022723"/>
    </source>
</evidence>
<reference evidence="6 7" key="2">
    <citation type="submission" date="2018-11" db="EMBL/GenBank/DDBJ databases">
        <authorList>
            <consortium name="Pathogen Informatics"/>
        </authorList>
    </citation>
    <scope>NUCLEOTIDE SEQUENCE [LARGE SCALE GENOMIC DNA]</scope>
</reference>
<dbReference type="CDD" id="cd20799">
    <property type="entry name" value="C1_DGK_typeI_rpt1"/>
    <property type="match status" value="1"/>
</dbReference>
<dbReference type="GO" id="GO:0005509">
    <property type="term" value="F:calcium ion binding"/>
    <property type="evidence" value="ECO:0007669"/>
    <property type="project" value="InterPro"/>
</dbReference>
<evidence type="ECO:0000256" key="2">
    <source>
        <dbReference type="ARBA" id="ARBA00022833"/>
    </source>
</evidence>
<keyword evidence="1" id="KW-0479">Metal-binding</keyword>
<proteinExistence type="predicted"/>
<dbReference type="Gene3D" id="3.30.60.20">
    <property type="match status" value="1"/>
</dbReference>
<dbReference type="SUPFAM" id="SSF57889">
    <property type="entry name" value="Cysteine-rich domain"/>
    <property type="match status" value="1"/>
</dbReference>
<evidence type="ECO:0000259" key="5">
    <source>
        <dbReference type="PROSITE" id="PS50222"/>
    </source>
</evidence>
<evidence type="ECO:0000313" key="7">
    <source>
        <dbReference type="Proteomes" id="UP000271162"/>
    </source>
</evidence>
<dbReference type="SMART" id="SM00109">
    <property type="entry name" value="C1"/>
    <property type="match status" value="1"/>
</dbReference>
<evidence type="ECO:0000313" key="6">
    <source>
        <dbReference type="EMBL" id="VDL77047.1"/>
    </source>
</evidence>
<dbReference type="AlphaFoldDB" id="A0A0N4YAM9"/>
<keyword evidence="7" id="KW-1185">Reference proteome</keyword>
<dbReference type="Proteomes" id="UP000271162">
    <property type="component" value="Unassembled WGS sequence"/>
</dbReference>
<organism evidence="8">
    <name type="scientific">Nippostrongylus brasiliensis</name>
    <name type="common">Rat hookworm</name>
    <dbReference type="NCBI Taxonomy" id="27835"/>
    <lineage>
        <taxon>Eukaryota</taxon>
        <taxon>Metazoa</taxon>
        <taxon>Ecdysozoa</taxon>
        <taxon>Nematoda</taxon>
        <taxon>Chromadorea</taxon>
        <taxon>Rhabditida</taxon>
        <taxon>Rhabditina</taxon>
        <taxon>Rhabditomorpha</taxon>
        <taxon>Strongyloidea</taxon>
        <taxon>Heligmosomidae</taxon>
        <taxon>Nippostrongylus</taxon>
    </lineage>
</organism>
<evidence type="ECO:0000259" key="4">
    <source>
        <dbReference type="PROSITE" id="PS50081"/>
    </source>
</evidence>
<dbReference type="Pfam" id="PF00130">
    <property type="entry name" value="C1_1"/>
    <property type="match status" value="1"/>
</dbReference>